<protein>
    <submittedName>
        <fullName evidence="1">Uncharacterized protein</fullName>
    </submittedName>
</protein>
<comment type="caution">
    <text evidence="1">The sequence shown here is derived from an EMBL/GenBank/DDBJ whole genome shotgun (WGS) entry which is preliminary data.</text>
</comment>
<gene>
    <name evidence="1" type="ORF">AMQ74_01885</name>
</gene>
<organism evidence="1 2">
    <name type="scientific">Candidatus Methanofastidiosum methylothiophilum</name>
    <dbReference type="NCBI Taxonomy" id="1705564"/>
    <lineage>
        <taxon>Archaea</taxon>
        <taxon>Methanobacteriati</taxon>
        <taxon>Methanobacteriota</taxon>
        <taxon>Stenosarchaea group</taxon>
        <taxon>Candidatus Methanofastidiosia</taxon>
        <taxon>Candidatus Methanofastidiosales</taxon>
        <taxon>Candidatus Methanofastidiosaceae</taxon>
        <taxon>Candidatus Methanofastidiosum</taxon>
    </lineage>
</organism>
<proteinExistence type="predicted"/>
<accession>A0A150ILI6</accession>
<dbReference type="AlphaFoldDB" id="A0A150ILI6"/>
<sequence>MKKSKLFLPLFVIGILVTSGISLFIPNGGVEDQPQEQEQDYIWAYNNTQDLRGILFLSYSPNEKITEKYLITKADRKRWEIVSSKDSYWLETNDSIITILPEPLYLKESNTTMTVELYLKESNTTMTVEIMPLNPKLGDSKGKLGVQVKLTENNRSFENQFELEEVKIAGRYLDTTRSWNPFITIVPPKPEVIEG</sequence>
<reference evidence="1 2" key="1">
    <citation type="journal article" date="2016" name="ISME J.">
        <title>Chasing the elusive Euryarchaeota class WSA2: genomes reveal a uniquely fastidious methyl-reducing methanogen.</title>
        <authorList>
            <person name="Nobu M.K."/>
            <person name="Narihiro T."/>
            <person name="Kuroda K."/>
            <person name="Mei R."/>
            <person name="Liu W.T."/>
        </authorList>
    </citation>
    <scope>NUCLEOTIDE SEQUENCE [LARGE SCALE GENOMIC DNA]</scope>
    <source>
        <strain evidence="1">U1lsi0528_Bin089</strain>
    </source>
</reference>
<dbReference type="Proteomes" id="UP000075578">
    <property type="component" value="Unassembled WGS sequence"/>
</dbReference>
<name>A0A150ILI6_9EURY</name>
<dbReference type="EMBL" id="LNGD01000232">
    <property type="protein sequence ID" value="KYC45788.1"/>
    <property type="molecule type" value="Genomic_DNA"/>
</dbReference>
<evidence type="ECO:0000313" key="1">
    <source>
        <dbReference type="EMBL" id="KYC45788.1"/>
    </source>
</evidence>
<evidence type="ECO:0000313" key="2">
    <source>
        <dbReference type="Proteomes" id="UP000075578"/>
    </source>
</evidence>